<reference evidence="2" key="2">
    <citation type="submission" date="2024-10" db="UniProtKB">
        <authorList>
            <consortium name="EnsemblProtists"/>
        </authorList>
    </citation>
    <scope>IDENTIFICATION</scope>
</reference>
<dbReference type="AlphaFoldDB" id="A0A0D3IDZ9"/>
<proteinExistence type="predicted"/>
<evidence type="ECO:0000313" key="3">
    <source>
        <dbReference type="Proteomes" id="UP000013827"/>
    </source>
</evidence>
<protein>
    <recommendedName>
        <fullName evidence="4">Dynein light intermediate chain</fullName>
    </recommendedName>
</protein>
<dbReference type="Proteomes" id="UP000013827">
    <property type="component" value="Unassembled WGS sequence"/>
</dbReference>
<evidence type="ECO:0000256" key="1">
    <source>
        <dbReference type="SAM" id="MobiDB-lite"/>
    </source>
</evidence>
<dbReference type="PaxDb" id="2903-EOD09484"/>
<organism evidence="2 3">
    <name type="scientific">Emiliania huxleyi (strain CCMP1516)</name>
    <dbReference type="NCBI Taxonomy" id="280463"/>
    <lineage>
        <taxon>Eukaryota</taxon>
        <taxon>Haptista</taxon>
        <taxon>Haptophyta</taxon>
        <taxon>Prymnesiophyceae</taxon>
        <taxon>Isochrysidales</taxon>
        <taxon>Noelaerhabdaceae</taxon>
        <taxon>Emiliania</taxon>
    </lineage>
</organism>
<evidence type="ECO:0008006" key="4">
    <source>
        <dbReference type="Google" id="ProtNLM"/>
    </source>
</evidence>
<dbReference type="GeneID" id="17255623"/>
<name>A0A0D3IDZ9_EMIH1</name>
<feature type="region of interest" description="Disordered" evidence="1">
    <location>
        <begin position="115"/>
        <end position="147"/>
    </location>
</feature>
<accession>A0A0D3IDZ9</accession>
<keyword evidence="3" id="KW-1185">Reference proteome</keyword>
<sequence length="340" mass="35459">MPSKAASRRVATVAVCWLMQARGVAPPDADRLERLGITKIVQLVLVRSIGRGASAMLDLLARVLLLLIALLLSWSPETRAAAMHRVVCEMRRHSHHLRNLGTIPEITVDGDSDDVCGESDENYAADAPRPTPSGGSEDACAPAVADSADGGPPRVLVLGERGVGGSALVEALRALAAAEGIDLPIERHVDGAPPHSVAVQLSLVVWEASLERPLAEYVADHLRADGQGAAIVIHALAEAHPFIAVSVEKQTNVALLWGMVRAALAAPPSPPPPSIDGSGAPLPGKLCAPLALAANAPDQMGSHAPDQMGSLSPAAARLKDSMLSFTLRTETASLHRSRGR</sequence>
<reference evidence="3" key="1">
    <citation type="journal article" date="2013" name="Nature">
        <title>Pan genome of the phytoplankton Emiliania underpins its global distribution.</title>
        <authorList>
            <person name="Read B.A."/>
            <person name="Kegel J."/>
            <person name="Klute M.J."/>
            <person name="Kuo A."/>
            <person name="Lefebvre S.C."/>
            <person name="Maumus F."/>
            <person name="Mayer C."/>
            <person name="Miller J."/>
            <person name="Monier A."/>
            <person name="Salamov A."/>
            <person name="Young J."/>
            <person name="Aguilar M."/>
            <person name="Claverie J.M."/>
            <person name="Frickenhaus S."/>
            <person name="Gonzalez K."/>
            <person name="Herman E.K."/>
            <person name="Lin Y.C."/>
            <person name="Napier J."/>
            <person name="Ogata H."/>
            <person name="Sarno A.F."/>
            <person name="Shmutz J."/>
            <person name="Schroeder D."/>
            <person name="de Vargas C."/>
            <person name="Verret F."/>
            <person name="von Dassow P."/>
            <person name="Valentin K."/>
            <person name="Van de Peer Y."/>
            <person name="Wheeler G."/>
            <person name="Dacks J.B."/>
            <person name="Delwiche C.F."/>
            <person name="Dyhrman S.T."/>
            <person name="Glockner G."/>
            <person name="John U."/>
            <person name="Richards T."/>
            <person name="Worden A.Z."/>
            <person name="Zhang X."/>
            <person name="Grigoriev I.V."/>
            <person name="Allen A.E."/>
            <person name="Bidle K."/>
            <person name="Borodovsky M."/>
            <person name="Bowler C."/>
            <person name="Brownlee C."/>
            <person name="Cock J.M."/>
            <person name="Elias M."/>
            <person name="Gladyshev V.N."/>
            <person name="Groth M."/>
            <person name="Guda C."/>
            <person name="Hadaegh A."/>
            <person name="Iglesias-Rodriguez M.D."/>
            <person name="Jenkins J."/>
            <person name="Jones B.M."/>
            <person name="Lawson T."/>
            <person name="Leese F."/>
            <person name="Lindquist E."/>
            <person name="Lobanov A."/>
            <person name="Lomsadze A."/>
            <person name="Malik S.B."/>
            <person name="Marsh M.E."/>
            <person name="Mackinder L."/>
            <person name="Mock T."/>
            <person name="Mueller-Roeber B."/>
            <person name="Pagarete A."/>
            <person name="Parker M."/>
            <person name="Probert I."/>
            <person name="Quesneville H."/>
            <person name="Raines C."/>
            <person name="Rensing S.A."/>
            <person name="Riano-Pachon D.M."/>
            <person name="Richier S."/>
            <person name="Rokitta S."/>
            <person name="Shiraiwa Y."/>
            <person name="Soanes D.M."/>
            <person name="van der Giezen M."/>
            <person name="Wahlund T.M."/>
            <person name="Williams B."/>
            <person name="Wilson W."/>
            <person name="Wolfe G."/>
            <person name="Wurch L.L."/>
        </authorList>
    </citation>
    <scope>NUCLEOTIDE SEQUENCE</scope>
</reference>
<dbReference type="KEGG" id="ehx:EMIHUDRAFT_197939"/>
<evidence type="ECO:0000313" key="2">
    <source>
        <dbReference type="EnsemblProtists" id="EOD09484"/>
    </source>
</evidence>
<dbReference type="RefSeq" id="XP_005761913.1">
    <property type="nucleotide sequence ID" value="XM_005761856.1"/>
</dbReference>
<dbReference type="EnsemblProtists" id="EOD09484">
    <property type="protein sequence ID" value="EOD09484"/>
    <property type="gene ID" value="EMIHUDRAFT_197939"/>
</dbReference>
<dbReference type="HOGENOM" id="CLU_817439_0_0_1"/>